<protein>
    <submittedName>
        <fullName evidence="2">Uncharacterized protein</fullName>
    </submittedName>
</protein>
<sequence length="132" mass="14807">MREEASNTVEPLSTEDLVDSQPLSKTYPANTAAQVVNDSEEEASNSVEEAPASVMEVQDEVQDEVLSTPESRAADAQRWIDDWRVEGMYREFYVAVGTVRIKRAKDSKVFKFGDFLAMQEDASAKEKLLDKL</sequence>
<reference evidence="2 3" key="1">
    <citation type="journal article" date="2015" name="Genome Biol. Evol.">
        <title>Comparative Genomics of a Bacterivorous Green Alga Reveals Evolutionary Causalities and Consequences of Phago-Mixotrophic Mode of Nutrition.</title>
        <authorList>
            <person name="Burns J.A."/>
            <person name="Paasch A."/>
            <person name="Narechania A."/>
            <person name="Kim E."/>
        </authorList>
    </citation>
    <scope>NUCLEOTIDE SEQUENCE [LARGE SCALE GENOMIC DNA]</scope>
    <source>
        <strain evidence="2 3">PLY_AMNH</strain>
    </source>
</reference>
<feature type="compositionally biased region" description="Polar residues" evidence="1">
    <location>
        <begin position="1"/>
        <end position="11"/>
    </location>
</feature>
<name>A0AAE0GXB5_9CHLO</name>
<evidence type="ECO:0000313" key="2">
    <source>
        <dbReference type="EMBL" id="KAK3285126.1"/>
    </source>
</evidence>
<gene>
    <name evidence="2" type="ORF">CYMTET_7259</name>
</gene>
<feature type="compositionally biased region" description="Polar residues" evidence="1">
    <location>
        <begin position="21"/>
        <end position="34"/>
    </location>
</feature>
<keyword evidence="3" id="KW-1185">Reference proteome</keyword>
<feature type="compositionally biased region" description="Low complexity" evidence="1">
    <location>
        <begin position="44"/>
        <end position="56"/>
    </location>
</feature>
<accession>A0AAE0GXB5</accession>
<evidence type="ECO:0000256" key="1">
    <source>
        <dbReference type="SAM" id="MobiDB-lite"/>
    </source>
</evidence>
<dbReference type="Proteomes" id="UP001190700">
    <property type="component" value="Unassembled WGS sequence"/>
</dbReference>
<evidence type="ECO:0000313" key="3">
    <source>
        <dbReference type="Proteomes" id="UP001190700"/>
    </source>
</evidence>
<organism evidence="2 3">
    <name type="scientific">Cymbomonas tetramitiformis</name>
    <dbReference type="NCBI Taxonomy" id="36881"/>
    <lineage>
        <taxon>Eukaryota</taxon>
        <taxon>Viridiplantae</taxon>
        <taxon>Chlorophyta</taxon>
        <taxon>Pyramimonadophyceae</taxon>
        <taxon>Pyramimonadales</taxon>
        <taxon>Pyramimonadaceae</taxon>
        <taxon>Cymbomonas</taxon>
    </lineage>
</organism>
<dbReference type="EMBL" id="LGRX02001957">
    <property type="protein sequence ID" value="KAK3285126.1"/>
    <property type="molecule type" value="Genomic_DNA"/>
</dbReference>
<feature type="region of interest" description="Disordered" evidence="1">
    <location>
        <begin position="1"/>
        <end position="72"/>
    </location>
</feature>
<proteinExistence type="predicted"/>
<dbReference type="AlphaFoldDB" id="A0AAE0GXB5"/>
<comment type="caution">
    <text evidence="2">The sequence shown here is derived from an EMBL/GenBank/DDBJ whole genome shotgun (WGS) entry which is preliminary data.</text>
</comment>